<proteinExistence type="inferred from homology"/>
<dbReference type="AlphaFoldDB" id="A0A419TBH9"/>
<evidence type="ECO:0000256" key="4">
    <source>
        <dbReference type="ARBA" id="ARBA00022692"/>
    </source>
</evidence>
<dbReference type="GO" id="GO:0005886">
    <property type="term" value="C:plasma membrane"/>
    <property type="evidence" value="ECO:0007669"/>
    <property type="project" value="UniProtKB-SubCell"/>
</dbReference>
<sequence>MIFIGVIVLLAAVDLFIKSSIEEQEESQFPKELKGTNGKILLYKNHNPGFSFGFLKDRPEVVQMIPLIVATFIGGMLGGLLKTKGRIADKFALAIVLGGAVSNLYDRLFRHYVVDYFSLQFGKLKKVVFNLGDIFIFLGAAIYLIVELIRTIRDR</sequence>
<evidence type="ECO:0000256" key="7">
    <source>
        <dbReference type="ARBA" id="ARBA00022989"/>
    </source>
</evidence>
<feature type="active site" evidence="9">
    <location>
        <position position="115"/>
    </location>
</feature>
<comment type="function">
    <text evidence="9">This protein specifically catalyzes the removal of signal peptides from prolipoproteins.</text>
</comment>
<evidence type="ECO:0000313" key="11">
    <source>
        <dbReference type="EMBL" id="RKD34813.1"/>
    </source>
</evidence>
<dbReference type="EC" id="3.4.23.36" evidence="9"/>
<dbReference type="EMBL" id="MCIA01000001">
    <property type="protein sequence ID" value="RKD34813.1"/>
    <property type="molecule type" value="Genomic_DNA"/>
</dbReference>
<comment type="similarity">
    <text evidence="1 9 10">Belongs to the peptidase A8 family.</text>
</comment>
<evidence type="ECO:0000256" key="10">
    <source>
        <dbReference type="RuleBase" id="RU004181"/>
    </source>
</evidence>
<keyword evidence="4 9" id="KW-0812">Transmembrane</keyword>
<dbReference type="InterPro" id="IPR001872">
    <property type="entry name" value="Peptidase_A8"/>
</dbReference>
<comment type="pathway">
    <text evidence="9">Protein modification; lipoprotein biosynthesis (signal peptide cleavage).</text>
</comment>
<feature type="transmembrane region" description="Helical" evidence="9">
    <location>
        <begin position="127"/>
        <end position="146"/>
    </location>
</feature>
<name>A0A419TBH9_9FIRM</name>
<dbReference type="PANTHER" id="PTHR33695">
    <property type="entry name" value="LIPOPROTEIN SIGNAL PEPTIDASE"/>
    <property type="match status" value="1"/>
</dbReference>
<dbReference type="PROSITE" id="PS00855">
    <property type="entry name" value="SPASE_II"/>
    <property type="match status" value="1"/>
</dbReference>
<dbReference type="Pfam" id="PF01252">
    <property type="entry name" value="Peptidase_A8"/>
    <property type="match status" value="1"/>
</dbReference>
<keyword evidence="3 9" id="KW-0645">Protease</keyword>
<keyword evidence="7 9" id="KW-1133">Transmembrane helix</keyword>
<evidence type="ECO:0000256" key="8">
    <source>
        <dbReference type="ARBA" id="ARBA00023136"/>
    </source>
</evidence>
<protein>
    <recommendedName>
        <fullName evidence="9">Lipoprotein signal peptidase</fullName>
        <ecNumber evidence="9">3.4.23.36</ecNumber>
    </recommendedName>
    <alternativeName>
        <fullName evidence="9">Prolipoprotein signal peptidase</fullName>
    </alternativeName>
    <alternativeName>
        <fullName evidence="9">Signal peptidase II</fullName>
        <shortName evidence="9">SPase II</shortName>
    </alternativeName>
</protein>
<dbReference type="HAMAP" id="MF_00161">
    <property type="entry name" value="LspA"/>
    <property type="match status" value="1"/>
</dbReference>
<dbReference type="PRINTS" id="PR00781">
    <property type="entry name" value="LIPOSIGPTASE"/>
</dbReference>
<comment type="subcellular location">
    <subcellularLocation>
        <location evidence="9">Cell membrane</location>
        <topology evidence="9">Multi-pass membrane protein</topology>
    </subcellularLocation>
</comment>
<keyword evidence="6 9" id="KW-0378">Hydrolase</keyword>
<keyword evidence="8 9" id="KW-0472">Membrane</keyword>
<evidence type="ECO:0000313" key="12">
    <source>
        <dbReference type="Proteomes" id="UP000284277"/>
    </source>
</evidence>
<evidence type="ECO:0000256" key="6">
    <source>
        <dbReference type="ARBA" id="ARBA00022801"/>
    </source>
</evidence>
<dbReference type="PANTHER" id="PTHR33695:SF1">
    <property type="entry name" value="LIPOPROTEIN SIGNAL PEPTIDASE"/>
    <property type="match status" value="1"/>
</dbReference>
<evidence type="ECO:0000256" key="3">
    <source>
        <dbReference type="ARBA" id="ARBA00022670"/>
    </source>
</evidence>
<organism evidence="11 12">
    <name type="scientific">Lacrimispora algidixylanolytica</name>
    <dbReference type="NCBI Taxonomy" id="94868"/>
    <lineage>
        <taxon>Bacteria</taxon>
        <taxon>Bacillati</taxon>
        <taxon>Bacillota</taxon>
        <taxon>Clostridia</taxon>
        <taxon>Lachnospirales</taxon>
        <taxon>Lachnospiraceae</taxon>
        <taxon>Lacrimispora</taxon>
    </lineage>
</organism>
<gene>
    <name evidence="9" type="primary">lspA</name>
    <name evidence="11" type="ORF">BET01_00140</name>
</gene>
<dbReference type="RefSeq" id="WP_120194745.1">
    <property type="nucleotide sequence ID" value="NZ_MCIA01000001.1"/>
</dbReference>
<comment type="caution">
    <text evidence="11">The sequence shown here is derived from an EMBL/GenBank/DDBJ whole genome shotgun (WGS) entry which is preliminary data.</text>
</comment>
<evidence type="ECO:0000256" key="9">
    <source>
        <dbReference type="HAMAP-Rule" id="MF_00161"/>
    </source>
</evidence>
<evidence type="ECO:0000256" key="2">
    <source>
        <dbReference type="ARBA" id="ARBA00022475"/>
    </source>
</evidence>
<dbReference type="GO" id="GO:0004190">
    <property type="term" value="F:aspartic-type endopeptidase activity"/>
    <property type="evidence" value="ECO:0007669"/>
    <property type="project" value="UniProtKB-UniRule"/>
</dbReference>
<evidence type="ECO:0000256" key="1">
    <source>
        <dbReference type="ARBA" id="ARBA00006139"/>
    </source>
</evidence>
<keyword evidence="2 9" id="KW-1003">Cell membrane</keyword>
<keyword evidence="5 9" id="KW-0064">Aspartyl protease</keyword>
<reference evidence="11 12" key="1">
    <citation type="submission" date="2016-08" db="EMBL/GenBank/DDBJ databases">
        <title>A new outlook on sporulation: Clostridium algidixylanolyticum.</title>
        <authorList>
            <person name="Poppleton D.I."/>
            <person name="Gribaldo S."/>
        </authorList>
    </citation>
    <scope>NUCLEOTIDE SEQUENCE [LARGE SCALE GENOMIC DNA]</scope>
    <source>
        <strain evidence="11 12">SPL73</strain>
    </source>
</reference>
<feature type="transmembrane region" description="Helical" evidence="9">
    <location>
        <begin position="61"/>
        <end position="80"/>
    </location>
</feature>
<dbReference type="Proteomes" id="UP000284277">
    <property type="component" value="Unassembled WGS sequence"/>
</dbReference>
<comment type="catalytic activity">
    <reaction evidence="9">
        <text>Release of signal peptides from bacterial membrane prolipoproteins. Hydrolyzes -Xaa-Yaa-Zaa-|-(S,diacylglyceryl)Cys-, in which Xaa is hydrophobic (preferably Leu), and Yaa (Ala or Ser) and Zaa (Gly or Ala) have small, neutral side chains.</text>
        <dbReference type="EC" id="3.4.23.36"/>
    </reaction>
</comment>
<comment type="caution">
    <text evidence="9">Lacks conserved residue(s) required for the propagation of feature annotation.</text>
</comment>
<dbReference type="OrthoDB" id="1770665at2"/>
<accession>A0A419TBH9</accession>
<feature type="active site" evidence="9">
    <location>
        <position position="133"/>
    </location>
</feature>
<keyword evidence="12" id="KW-1185">Reference proteome</keyword>
<dbReference type="GO" id="GO:0006508">
    <property type="term" value="P:proteolysis"/>
    <property type="evidence" value="ECO:0007669"/>
    <property type="project" value="UniProtKB-KW"/>
</dbReference>
<evidence type="ECO:0000256" key="5">
    <source>
        <dbReference type="ARBA" id="ARBA00022750"/>
    </source>
</evidence>